<dbReference type="GO" id="GO:0000287">
    <property type="term" value="F:magnesium ion binding"/>
    <property type="evidence" value="ECO:0007669"/>
    <property type="project" value="InterPro"/>
</dbReference>
<evidence type="ECO:0000256" key="6">
    <source>
        <dbReference type="ARBA" id="ARBA00022840"/>
    </source>
</evidence>
<dbReference type="PANTHER" id="PTHR10210:SF32">
    <property type="entry name" value="RIBOSE-PHOSPHATE PYROPHOSPHOKINASE 2"/>
    <property type="match status" value="1"/>
</dbReference>
<dbReference type="GO" id="GO:0005524">
    <property type="term" value="F:ATP binding"/>
    <property type="evidence" value="ECO:0007669"/>
    <property type="project" value="UniProtKB-KW"/>
</dbReference>
<keyword evidence="5" id="KW-0418">Kinase</keyword>
<dbReference type="EC" id="2.7.6.1" evidence="1"/>
<dbReference type="GO" id="GO:0002189">
    <property type="term" value="C:ribose phosphate diphosphokinase complex"/>
    <property type="evidence" value="ECO:0007669"/>
    <property type="project" value="TreeGrafter"/>
</dbReference>
<reference evidence="10" key="1">
    <citation type="submission" date="2019-09" db="EMBL/GenBank/DDBJ databases">
        <authorList>
            <person name="Needham M D."/>
        </authorList>
    </citation>
    <scope>NUCLEOTIDE SEQUENCE</scope>
</reference>
<dbReference type="GO" id="GO:0006164">
    <property type="term" value="P:purine nucleotide biosynthetic process"/>
    <property type="evidence" value="ECO:0007669"/>
    <property type="project" value="TreeGrafter"/>
</dbReference>
<dbReference type="GO" id="GO:0006015">
    <property type="term" value="P:5-phosphoribose 1-diphosphate biosynthetic process"/>
    <property type="evidence" value="ECO:0007669"/>
    <property type="project" value="TreeGrafter"/>
</dbReference>
<evidence type="ECO:0000256" key="7">
    <source>
        <dbReference type="ARBA" id="ARBA00049535"/>
    </source>
</evidence>
<comment type="catalytic activity">
    <reaction evidence="7">
        <text>D-ribose 5-phosphate + ATP = 5-phospho-alpha-D-ribose 1-diphosphate + AMP + H(+)</text>
        <dbReference type="Rhea" id="RHEA:15609"/>
        <dbReference type="ChEBI" id="CHEBI:15378"/>
        <dbReference type="ChEBI" id="CHEBI:30616"/>
        <dbReference type="ChEBI" id="CHEBI:58017"/>
        <dbReference type="ChEBI" id="CHEBI:78346"/>
        <dbReference type="ChEBI" id="CHEBI:456215"/>
        <dbReference type="EC" id="2.7.6.1"/>
    </reaction>
</comment>
<dbReference type="InterPro" id="IPR005946">
    <property type="entry name" value="Rib-P_diPkinase"/>
</dbReference>
<evidence type="ECO:0000313" key="10">
    <source>
        <dbReference type="EMBL" id="VVU95223.1"/>
    </source>
</evidence>
<evidence type="ECO:0000256" key="1">
    <source>
        <dbReference type="ARBA" id="ARBA00013247"/>
    </source>
</evidence>
<dbReference type="InterPro" id="IPR000836">
    <property type="entry name" value="PRTase_dom"/>
</dbReference>
<feature type="domain" description="Phosphoribosyltransferase" evidence="8">
    <location>
        <begin position="164"/>
        <end position="284"/>
    </location>
</feature>
<dbReference type="GO" id="GO:0016301">
    <property type="term" value="F:kinase activity"/>
    <property type="evidence" value="ECO:0007669"/>
    <property type="project" value="UniProtKB-KW"/>
</dbReference>
<keyword evidence="4" id="KW-0547">Nucleotide-binding</keyword>
<sequence>MKNFFKSVTDFINRDVEKLLLLKNEDKYFVKNINLNMQREEIKIQQFKNFEYNIQIDKDKIRNKDCIILFIFNNNLNESINDKLIQLFQILDLCSESNVNSITLILPKIPYQRHDHSSKYTIPFRKNIIQHIHEKVDTLITSHIHNEEFINKNLVNVKYFDLFANNINNLELNSNNIVLVGPDNGSNKMVSEIADKIKSKYIIFKKIRKDTNIQLYSPSDNYDPQKTYIILDDIISSGKTIMKTIELLNSKGVTKIYVYVIHLDVNNVKKLFKKLKKKKIKKLIVTNSINLEEYNFYNFIDTIDIRELIIKAALTSLENKY</sequence>
<evidence type="ECO:0000256" key="5">
    <source>
        <dbReference type="ARBA" id="ARBA00022777"/>
    </source>
</evidence>
<dbReference type="InterPro" id="IPR029099">
    <property type="entry name" value="Pribosyltran_N"/>
</dbReference>
<dbReference type="EMBL" id="CABVLZ010000004">
    <property type="protein sequence ID" value="VVU95223.1"/>
    <property type="molecule type" value="Genomic_DNA"/>
</dbReference>
<keyword evidence="3" id="KW-0545">Nucleotide biosynthesis</keyword>
<evidence type="ECO:0000259" key="8">
    <source>
        <dbReference type="Pfam" id="PF00156"/>
    </source>
</evidence>
<evidence type="ECO:0000256" key="3">
    <source>
        <dbReference type="ARBA" id="ARBA00022727"/>
    </source>
</evidence>
<keyword evidence="6" id="KW-0067">ATP-binding</keyword>
<dbReference type="GO" id="GO:0004749">
    <property type="term" value="F:ribose phosphate diphosphokinase activity"/>
    <property type="evidence" value="ECO:0007669"/>
    <property type="project" value="UniProtKB-EC"/>
</dbReference>
<dbReference type="SUPFAM" id="SSF53271">
    <property type="entry name" value="PRTase-like"/>
    <property type="match status" value="1"/>
</dbReference>
<dbReference type="AlphaFoldDB" id="A0A5E8CIK8"/>
<name>A0A5E8CIK8_9ZZZZ</name>
<gene>
    <name evidence="10" type="ORF">CPAV1605_948</name>
</gene>
<dbReference type="GO" id="GO:0005737">
    <property type="term" value="C:cytoplasm"/>
    <property type="evidence" value="ECO:0007669"/>
    <property type="project" value="TreeGrafter"/>
</dbReference>
<proteinExistence type="predicted"/>
<dbReference type="PANTHER" id="PTHR10210">
    <property type="entry name" value="RIBOSE-PHOSPHATE DIPHOSPHOKINASE FAMILY MEMBER"/>
    <property type="match status" value="1"/>
</dbReference>
<protein>
    <recommendedName>
        <fullName evidence="1">ribose-phosphate diphosphokinase</fullName>
        <ecNumber evidence="1">2.7.6.1</ecNumber>
    </recommendedName>
</protein>
<evidence type="ECO:0000256" key="2">
    <source>
        <dbReference type="ARBA" id="ARBA00022679"/>
    </source>
</evidence>
<dbReference type="NCBIfam" id="TIGR01251">
    <property type="entry name" value="ribP_PPkin"/>
    <property type="match status" value="1"/>
</dbReference>
<accession>A0A5E8CIK8</accession>
<evidence type="ECO:0000259" key="9">
    <source>
        <dbReference type="Pfam" id="PF13793"/>
    </source>
</evidence>
<dbReference type="CDD" id="cd06223">
    <property type="entry name" value="PRTases_typeI"/>
    <property type="match status" value="1"/>
</dbReference>
<feature type="domain" description="Ribose-phosphate pyrophosphokinase N-terminal" evidence="9">
    <location>
        <begin position="34"/>
        <end position="125"/>
    </location>
</feature>
<dbReference type="SMART" id="SM01400">
    <property type="entry name" value="Pribosyltran_N"/>
    <property type="match status" value="1"/>
</dbReference>
<evidence type="ECO:0000256" key="4">
    <source>
        <dbReference type="ARBA" id="ARBA00022741"/>
    </source>
</evidence>
<dbReference type="Gene3D" id="3.40.50.2020">
    <property type="match status" value="2"/>
</dbReference>
<dbReference type="Pfam" id="PF00156">
    <property type="entry name" value="Pribosyltran"/>
    <property type="match status" value="1"/>
</dbReference>
<dbReference type="Pfam" id="PF13793">
    <property type="entry name" value="Pribosyltran_N"/>
    <property type="match status" value="1"/>
</dbReference>
<dbReference type="InterPro" id="IPR029057">
    <property type="entry name" value="PRTase-like"/>
</dbReference>
<organism evidence="10">
    <name type="scientific">seawater metagenome</name>
    <dbReference type="NCBI Taxonomy" id="1561972"/>
    <lineage>
        <taxon>unclassified sequences</taxon>
        <taxon>metagenomes</taxon>
        <taxon>ecological metagenomes</taxon>
    </lineage>
</organism>
<keyword evidence="2 10" id="KW-0808">Transferase</keyword>